<feature type="signal peptide" evidence="2">
    <location>
        <begin position="1"/>
        <end position="17"/>
    </location>
</feature>
<protein>
    <submittedName>
        <fullName evidence="4">Licheninase</fullName>
        <ecNumber evidence="4">3.2.1.73</ecNumber>
    </submittedName>
</protein>
<comment type="caution">
    <text evidence="4">The sequence shown here is derived from an EMBL/GenBank/DDBJ whole genome shotgun (WGS) entry which is preliminary data.</text>
</comment>
<keyword evidence="5" id="KW-1185">Reference proteome</keyword>
<dbReference type="PANTHER" id="PTHR10963">
    <property type="entry name" value="GLYCOSYL HYDROLASE-RELATED"/>
    <property type="match status" value="1"/>
</dbReference>
<dbReference type="GO" id="GO:0005975">
    <property type="term" value="P:carbohydrate metabolic process"/>
    <property type="evidence" value="ECO:0007669"/>
    <property type="project" value="InterPro"/>
</dbReference>
<dbReference type="InterPro" id="IPR050546">
    <property type="entry name" value="Glycosyl_Hydrlase_16"/>
</dbReference>
<organism evidence="4 5">
    <name type="scientific">Sphingomonas yantingensis</name>
    <dbReference type="NCBI Taxonomy" id="1241761"/>
    <lineage>
        <taxon>Bacteria</taxon>
        <taxon>Pseudomonadati</taxon>
        <taxon>Pseudomonadota</taxon>
        <taxon>Alphaproteobacteria</taxon>
        <taxon>Sphingomonadales</taxon>
        <taxon>Sphingomonadaceae</taxon>
        <taxon>Sphingomonas</taxon>
    </lineage>
</organism>
<keyword evidence="2" id="KW-0732">Signal</keyword>
<reference evidence="4 5" key="1">
    <citation type="submission" date="2020-08" db="EMBL/GenBank/DDBJ databases">
        <title>Genomic Encyclopedia of Type Strains, Phase IV (KMG-IV): sequencing the most valuable type-strain genomes for metagenomic binning, comparative biology and taxonomic classification.</title>
        <authorList>
            <person name="Goeker M."/>
        </authorList>
    </citation>
    <scope>NUCLEOTIDE SEQUENCE [LARGE SCALE GENOMIC DNA]</scope>
    <source>
        <strain evidence="4 5">DSM 27244</strain>
    </source>
</reference>
<feature type="domain" description="GH16" evidence="3">
    <location>
        <begin position="23"/>
        <end position="274"/>
    </location>
</feature>
<dbReference type="InterPro" id="IPR013320">
    <property type="entry name" value="ConA-like_dom_sf"/>
</dbReference>
<dbReference type="GO" id="GO:0042972">
    <property type="term" value="F:licheninase activity"/>
    <property type="evidence" value="ECO:0007669"/>
    <property type="project" value="UniProtKB-EC"/>
</dbReference>
<dbReference type="Gene3D" id="2.60.120.200">
    <property type="match status" value="1"/>
</dbReference>
<sequence length="274" mass="30718">MAMMLLAMALQTATLGATNYGVDAAMAAPATKPDFADEFDDPRVDTKAWRYDTSRNAEGWANNEKQYYAADRRENARIEKGALLIEARRETLSKDRFADWGGQGYSSAKLVTRQPLGYGFYSVRAKLPCERGSWPAVWLLPTGGKWPEMGEIDIMEMVGWDAGVVHATLHSGDYNHVKGTQRGAQKRVPDACTAYHDYQLDWRPDAITIGMDGRAYMRVPNTKPGDQGAWPFDRPYHLILNLAVGGDWGGKMGIDDTAFPMRFSIDHVRYWKAK</sequence>
<accession>A0A7W9ANF3</accession>
<dbReference type="EC" id="3.2.1.73" evidence="4"/>
<dbReference type="CDD" id="cd08023">
    <property type="entry name" value="GH16_laminarinase_like"/>
    <property type="match status" value="1"/>
</dbReference>
<comment type="similarity">
    <text evidence="1">Belongs to the glycosyl hydrolase 16 family.</text>
</comment>
<dbReference type="EMBL" id="JACIJJ010000001">
    <property type="protein sequence ID" value="MBB5697652.1"/>
    <property type="molecule type" value="Genomic_DNA"/>
</dbReference>
<evidence type="ECO:0000256" key="2">
    <source>
        <dbReference type="SAM" id="SignalP"/>
    </source>
</evidence>
<dbReference type="Pfam" id="PF00722">
    <property type="entry name" value="Glyco_hydro_16"/>
    <property type="match status" value="1"/>
</dbReference>
<dbReference type="AlphaFoldDB" id="A0A7W9ANF3"/>
<evidence type="ECO:0000313" key="5">
    <source>
        <dbReference type="Proteomes" id="UP000557739"/>
    </source>
</evidence>
<evidence type="ECO:0000313" key="4">
    <source>
        <dbReference type="EMBL" id="MBB5697652.1"/>
    </source>
</evidence>
<keyword evidence="4" id="KW-0326">Glycosidase</keyword>
<dbReference type="PROSITE" id="PS51762">
    <property type="entry name" value="GH16_2"/>
    <property type="match status" value="1"/>
</dbReference>
<proteinExistence type="inferred from homology"/>
<dbReference type="Proteomes" id="UP000557739">
    <property type="component" value="Unassembled WGS sequence"/>
</dbReference>
<gene>
    <name evidence="4" type="ORF">FHR19_000977</name>
</gene>
<dbReference type="RefSeq" id="WP_184025034.1">
    <property type="nucleotide sequence ID" value="NZ_JACIJJ010000001.1"/>
</dbReference>
<keyword evidence="4" id="KW-0378">Hydrolase</keyword>
<dbReference type="SUPFAM" id="SSF49899">
    <property type="entry name" value="Concanavalin A-like lectins/glucanases"/>
    <property type="match status" value="1"/>
</dbReference>
<dbReference type="InterPro" id="IPR000757">
    <property type="entry name" value="Beta-glucanase-like"/>
</dbReference>
<evidence type="ECO:0000256" key="1">
    <source>
        <dbReference type="ARBA" id="ARBA00006865"/>
    </source>
</evidence>
<feature type="chain" id="PRO_5031010699" evidence="2">
    <location>
        <begin position="18"/>
        <end position="274"/>
    </location>
</feature>
<name>A0A7W9ANF3_9SPHN</name>
<dbReference type="PANTHER" id="PTHR10963:SF55">
    <property type="entry name" value="GLYCOSIDE HYDROLASE FAMILY 16 PROTEIN"/>
    <property type="match status" value="1"/>
</dbReference>
<evidence type="ECO:0000259" key="3">
    <source>
        <dbReference type="PROSITE" id="PS51762"/>
    </source>
</evidence>